<name>A0ABN2YTT5_9ACTN</name>
<evidence type="ECO:0000259" key="1">
    <source>
        <dbReference type="Pfam" id="PF08241"/>
    </source>
</evidence>
<gene>
    <name evidence="2" type="ORF">GCM10009843_36800</name>
</gene>
<sequence>MTEYLVELYVAQGDRAAAQQSAARAESACTELTRQGRPVECVRSIFVPEDDTCFLLVEAASAEHVAEAMRLAGVRQEHISVAVSTPHRRVLPLGSTHTTRGTTKGTTMTITTNTASYLELRDKQQKVWSSGDYNKIAAITVPVSEHLVDHVGIAPGQRVLDVATGTGHVALAAARRAAVATGMDYVPGLLDIARRRAEAEDLEIGFDEADAENLPYADGSFDVVLSAIGVMFAADHAQAAQELVRVTRSGGRIGLASWTPEGFVGAILKTVGQHVAPPAGAMPATRWGTETVVAELLGDDVTDVASVTATVTQRFGSAAGFADLFLTYYGPTYAAAGRLDEVGRAALRADLIALAEGYDRSTEDGDGVVLDWEYRIVTANRR</sequence>
<proteinExistence type="predicted"/>
<dbReference type="SUPFAM" id="SSF53335">
    <property type="entry name" value="S-adenosyl-L-methionine-dependent methyltransferases"/>
    <property type="match status" value="1"/>
</dbReference>
<dbReference type="InterPro" id="IPR013216">
    <property type="entry name" value="Methyltransf_11"/>
</dbReference>
<evidence type="ECO:0000313" key="2">
    <source>
        <dbReference type="EMBL" id="GAA2132349.1"/>
    </source>
</evidence>
<dbReference type="Proteomes" id="UP001500575">
    <property type="component" value="Unassembled WGS sequence"/>
</dbReference>
<dbReference type="EMBL" id="BAAAQQ010000013">
    <property type="protein sequence ID" value="GAA2132349.1"/>
    <property type="molecule type" value="Genomic_DNA"/>
</dbReference>
<dbReference type="Gene3D" id="3.40.50.150">
    <property type="entry name" value="Vaccinia Virus protein VP39"/>
    <property type="match status" value="1"/>
</dbReference>
<reference evidence="2 3" key="1">
    <citation type="journal article" date="2019" name="Int. J. Syst. Evol. Microbiol.">
        <title>The Global Catalogue of Microorganisms (GCM) 10K type strain sequencing project: providing services to taxonomists for standard genome sequencing and annotation.</title>
        <authorList>
            <consortium name="The Broad Institute Genomics Platform"/>
            <consortium name="The Broad Institute Genome Sequencing Center for Infectious Disease"/>
            <person name="Wu L."/>
            <person name="Ma J."/>
        </authorList>
    </citation>
    <scope>NUCLEOTIDE SEQUENCE [LARGE SCALE GENOMIC DNA]</scope>
    <source>
        <strain evidence="2 3">JCM 16021</strain>
    </source>
</reference>
<accession>A0ABN2YTT5</accession>
<keyword evidence="3" id="KW-1185">Reference proteome</keyword>
<comment type="caution">
    <text evidence="2">The sequence shown here is derived from an EMBL/GenBank/DDBJ whole genome shotgun (WGS) entry which is preliminary data.</text>
</comment>
<dbReference type="PANTHER" id="PTHR43591:SF24">
    <property type="entry name" value="2-METHOXY-6-POLYPRENYL-1,4-BENZOQUINOL METHYLASE, MITOCHONDRIAL"/>
    <property type="match status" value="1"/>
</dbReference>
<protein>
    <recommendedName>
        <fullName evidence="1">Methyltransferase type 11 domain-containing protein</fullName>
    </recommendedName>
</protein>
<dbReference type="PANTHER" id="PTHR43591">
    <property type="entry name" value="METHYLTRANSFERASE"/>
    <property type="match status" value="1"/>
</dbReference>
<evidence type="ECO:0000313" key="3">
    <source>
        <dbReference type="Proteomes" id="UP001500575"/>
    </source>
</evidence>
<dbReference type="Pfam" id="PF08241">
    <property type="entry name" value="Methyltransf_11"/>
    <property type="match status" value="1"/>
</dbReference>
<organism evidence="2 3">
    <name type="scientific">Nocardioides bigeumensis</name>
    <dbReference type="NCBI Taxonomy" id="433657"/>
    <lineage>
        <taxon>Bacteria</taxon>
        <taxon>Bacillati</taxon>
        <taxon>Actinomycetota</taxon>
        <taxon>Actinomycetes</taxon>
        <taxon>Propionibacteriales</taxon>
        <taxon>Nocardioidaceae</taxon>
        <taxon>Nocardioides</taxon>
    </lineage>
</organism>
<dbReference type="InterPro" id="IPR029063">
    <property type="entry name" value="SAM-dependent_MTases_sf"/>
</dbReference>
<dbReference type="CDD" id="cd02440">
    <property type="entry name" value="AdoMet_MTases"/>
    <property type="match status" value="1"/>
</dbReference>
<dbReference type="RefSeq" id="WP_344305284.1">
    <property type="nucleotide sequence ID" value="NZ_BAAAQQ010000013.1"/>
</dbReference>
<feature type="domain" description="Methyltransferase type 11" evidence="1">
    <location>
        <begin position="160"/>
        <end position="253"/>
    </location>
</feature>